<evidence type="ECO:0000256" key="6">
    <source>
        <dbReference type="ARBA" id="ARBA00022989"/>
    </source>
</evidence>
<evidence type="ECO:0000256" key="8">
    <source>
        <dbReference type="SAM" id="Phobius"/>
    </source>
</evidence>
<keyword evidence="6 8" id="KW-1133">Transmembrane helix</keyword>
<keyword evidence="10" id="KW-1185">Reference proteome</keyword>
<evidence type="ECO:0000256" key="3">
    <source>
        <dbReference type="ARBA" id="ARBA00022475"/>
    </source>
</evidence>
<evidence type="ECO:0000256" key="2">
    <source>
        <dbReference type="ARBA" id="ARBA00006939"/>
    </source>
</evidence>
<dbReference type="GeneID" id="78288195"/>
<organism evidence="9 10">
    <name type="scientific">Thomasclavelia cocleata</name>
    <dbReference type="NCBI Taxonomy" id="69824"/>
    <lineage>
        <taxon>Bacteria</taxon>
        <taxon>Bacillati</taxon>
        <taxon>Bacillota</taxon>
        <taxon>Erysipelotrichia</taxon>
        <taxon>Erysipelotrichales</taxon>
        <taxon>Coprobacillaceae</taxon>
        <taxon>Thomasclavelia</taxon>
    </lineage>
</organism>
<feature type="transmembrane region" description="Helical" evidence="8">
    <location>
        <begin position="41"/>
        <end position="63"/>
    </location>
</feature>
<evidence type="ECO:0000256" key="7">
    <source>
        <dbReference type="ARBA" id="ARBA00023136"/>
    </source>
</evidence>
<dbReference type="EMBL" id="FOIN01000010">
    <property type="protein sequence ID" value="SET42129.1"/>
    <property type="molecule type" value="Genomic_DNA"/>
</dbReference>
<keyword evidence="7 8" id="KW-0472">Membrane</keyword>
<sequence length="264" mass="28270">MEYLLSLSPFIIVLVVATFNWLMTFLGASLVLFVKNASKKLVCIALGSSAGIMVAASFFSLILPAKEQLENTGKLDLLIVPIGFICGVGLLMLIDKLLPHEHMMTHVQEGINPSHYSKNKLLMLAMTLHNIPEGLAVGVAFAGCQSGNYLPALILAIGIGIQNFPEGTAISLPMHQCGKSRFKAIMYGQFSAIVEIPAALLGFIFATLVNGILPFALCFAAGAMMFVCIEELIPEANATEGIDIGTISFMIGFVIMMSLDILLS</sequence>
<feature type="transmembrane region" description="Helical" evidence="8">
    <location>
        <begin position="75"/>
        <end position="94"/>
    </location>
</feature>
<dbReference type="PANTHER" id="PTHR11040">
    <property type="entry name" value="ZINC/IRON TRANSPORTER"/>
    <property type="match status" value="1"/>
</dbReference>
<feature type="transmembrane region" description="Helical" evidence="8">
    <location>
        <begin position="212"/>
        <end position="229"/>
    </location>
</feature>
<feature type="transmembrane region" description="Helical" evidence="8">
    <location>
        <begin position="6"/>
        <end position="34"/>
    </location>
</feature>
<protein>
    <submittedName>
        <fullName evidence="9">Zinc transporter, ZIP family</fullName>
    </submittedName>
</protein>
<comment type="similarity">
    <text evidence="2">Belongs to the ZIP transporter (TC 2.A.5) family.</text>
</comment>
<evidence type="ECO:0000313" key="10">
    <source>
        <dbReference type="Proteomes" id="UP000198558"/>
    </source>
</evidence>
<dbReference type="Proteomes" id="UP000198558">
    <property type="component" value="Unassembled WGS sequence"/>
</dbReference>
<name>A0A1I0EB56_9FIRM</name>
<feature type="transmembrane region" description="Helical" evidence="8">
    <location>
        <begin position="149"/>
        <end position="172"/>
    </location>
</feature>
<evidence type="ECO:0000256" key="4">
    <source>
        <dbReference type="ARBA" id="ARBA00022692"/>
    </source>
</evidence>
<dbReference type="GO" id="GO:0005385">
    <property type="term" value="F:zinc ion transmembrane transporter activity"/>
    <property type="evidence" value="ECO:0007669"/>
    <property type="project" value="TreeGrafter"/>
</dbReference>
<reference evidence="10" key="1">
    <citation type="submission" date="2016-10" db="EMBL/GenBank/DDBJ databases">
        <authorList>
            <person name="Varghese N."/>
            <person name="Submissions S."/>
        </authorList>
    </citation>
    <scope>NUCLEOTIDE SEQUENCE [LARGE SCALE GENOMIC DNA]</scope>
    <source>
        <strain evidence="10">DSM 1551</strain>
    </source>
</reference>
<evidence type="ECO:0000256" key="5">
    <source>
        <dbReference type="ARBA" id="ARBA00022833"/>
    </source>
</evidence>
<dbReference type="OrthoDB" id="9787346at2"/>
<dbReference type="Pfam" id="PF02535">
    <property type="entry name" value="Zip"/>
    <property type="match status" value="1"/>
</dbReference>
<comment type="subcellular location">
    <subcellularLocation>
        <location evidence="1">Cell membrane</location>
        <topology evidence="1">Multi-pass membrane protein</topology>
    </subcellularLocation>
</comment>
<dbReference type="GO" id="GO:0005886">
    <property type="term" value="C:plasma membrane"/>
    <property type="evidence" value="ECO:0007669"/>
    <property type="project" value="UniProtKB-SubCell"/>
</dbReference>
<keyword evidence="4 8" id="KW-0812">Transmembrane</keyword>
<feature type="transmembrane region" description="Helical" evidence="8">
    <location>
        <begin position="121"/>
        <end position="143"/>
    </location>
</feature>
<keyword evidence="3" id="KW-1003">Cell membrane</keyword>
<evidence type="ECO:0000313" key="9">
    <source>
        <dbReference type="EMBL" id="SET42129.1"/>
    </source>
</evidence>
<accession>A0A1I0EB56</accession>
<dbReference type="InterPro" id="IPR003689">
    <property type="entry name" value="ZIP"/>
</dbReference>
<proteinExistence type="inferred from homology"/>
<dbReference type="PANTHER" id="PTHR11040:SF211">
    <property type="entry name" value="ZINC TRANSPORTER ZIP11"/>
    <property type="match status" value="1"/>
</dbReference>
<keyword evidence="5" id="KW-0862">Zinc</keyword>
<gene>
    <name evidence="9" type="ORF">SAMN04489758_11030</name>
</gene>
<dbReference type="AlphaFoldDB" id="A0A1I0EB56"/>
<evidence type="ECO:0000256" key="1">
    <source>
        <dbReference type="ARBA" id="ARBA00004651"/>
    </source>
</evidence>
<feature type="transmembrane region" description="Helical" evidence="8">
    <location>
        <begin position="184"/>
        <end position="206"/>
    </location>
</feature>
<feature type="transmembrane region" description="Helical" evidence="8">
    <location>
        <begin position="241"/>
        <end position="263"/>
    </location>
</feature>
<dbReference type="RefSeq" id="WP_092353448.1">
    <property type="nucleotide sequence ID" value="NZ_FOIN01000010.1"/>
</dbReference>